<name>A0A7C9NBL3_9BACT</name>
<evidence type="ECO:0000256" key="1">
    <source>
        <dbReference type="SAM" id="MobiDB-lite"/>
    </source>
</evidence>
<feature type="compositionally biased region" description="Low complexity" evidence="1">
    <location>
        <begin position="105"/>
        <end position="124"/>
    </location>
</feature>
<reference evidence="2" key="1">
    <citation type="submission" date="2018-08" db="EMBL/GenBank/DDBJ databases">
        <title>Murine metabolic-syndrome-specific gut microbial biobank.</title>
        <authorList>
            <person name="Liu C."/>
        </authorList>
    </citation>
    <scope>NUCLEOTIDE SEQUENCE [LARGE SCALE GENOMIC DNA]</scope>
    <source>
        <strain evidence="2">Z82</strain>
    </source>
</reference>
<feature type="compositionally biased region" description="Acidic residues" evidence="1">
    <location>
        <begin position="125"/>
        <end position="138"/>
    </location>
</feature>
<sequence>MANANDGINTIAAGFKNVFLAGVGAMALTGEKTKELVDQLVAKGEITVEQGKQVTTELQQKAAEAAKDTREDVLRAIMSTMSPEERADFAKKATAYAEETAQAVQQAADAAEASAPAAGQAQVVDVEDVVEEDTAETK</sequence>
<proteinExistence type="predicted"/>
<feature type="region of interest" description="Disordered" evidence="1">
    <location>
        <begin position="105"/>
        <end position="138"/>
    </location>
</feature>
<dbReference type="AlphaFoldDB" id="A0A7C9NBL3"/>
<dbReference type="EMBL" id="QWKH01000079">
    <property type="protein sequence ID" value="NBI35144.1"/>
    <property type="molecule type" value="Genomic_DNA"/>
</dbReference>
<organism evidence="2">
    <name type="scientific">Muribaculaceae bacterium Z82</name>
    <dbReference type="NCBI Taxonomy" id="2304548"/>
    <lineage>
        <taxon>Bacteria</taxon>
        <taxon>Pseudomonadati</taxon>
        <taxon>Bacteroidota</taxon>
        <taxon>Bacteroidia</taxon>
        <taxon>Bacteroidales</taxon>
        <taxon>Muribaculaceae</taxon>
    </lineage>
</organism>
<evidence type="ECO:0000313" key="2">
    <source>
        <dbReference type="EMBL" id="NBI35144.1"/>
    </source>
</evidence>
<gene>
    <name evidence="2" type="ORF">D1639_08915</name>
</gene>
<comment type="caution">
    <text evidence="2">The sequence shown here is derived from an EMBL/GenBank/DDBJ whole genome shotgun (WGS) entry which is preliminary data.</text>
</comment>
<protein>
    <submittedName>
        <fullName evidence="2">Uncharacterized protein</fullName>
    </submittedName>
</protein>
<accession>A0A7C9NBL3</accession>